<keyword evidence="2" id="KW-0732">Signal</keyword>
<dbReference type="AlphaFoldDB" id="A0A543A3K7"/>
<evidence type="ECO:0000256" key="2">
    <source>
        <dbReference type="SAM" id="SignalP"/>
    </source>
</evidence>
<gene>
    <name evidence="3" type="ORF">FB381_1043</name>
</gene>
<reference evidence="3 4" key="1">
    <citation type="submission" date="2019-06" db="EMBL/GenBank/DDBJ databases">
        <title>Sequencing the genomes of 1000 actinobacteria strains.</title>
        <authorList>
            <person name="Klenk H.-P."/>
        </authorList>
    </citation>
    <scope>NUCLEOTIDE SEQUENCE [LARGE SCALE GENOMIC DNA]</scope>
    <source>
        <strain evidence="3 4">DSM 25218</strain>
    </source>
</reference>
<dbReference type="RefSeq" id="WP_141779301.1">
    <property type="nucleotide sequence ID" value="NZ_VFOV01000001.1"/>
</dbReference>
<proteinExistence type="predicted"/>
<dbReference type="Proteomes" id="UP000320209">
    <property type="component" value="Unassembled WGS sequence"/>
</dbReference>
<keyword evidence="4" id="KW-1185">Reference proteome</keyword>
<evidence type="ECO:0008006" key="5">
    <source>
        <dbReference type="Google" id="ProtNLM"/>
    </source>
</evidence>
<feature type="chain" id="PRO_5021881727" description="Peptidase inhibitor family I36" evidence="2">
    <location>
        <begin position="25"/>
        <end position="156"/>
    </location>
</feature>
<evidence type="ECO:0000313" key="3">
    <source>
        <dbReference type="EMBL" id="TQL67170.1"/>
    </source>
</evidence>
<accession>A0A543A3K7</accession>
<name>A0A543A3K7_9ACTN</name>
<sequence length="156" mass="16821">MIKRIIAVAALSMAATTFASGAVAATDGSRDVKSGGSPEPVGTAAHSPSVSPAAEKTFHKKGGLLDYNCPKGRLCVDAWDPVKEEFKIFQFYQCKTYSLKYFGGYPGIYVNDQTGGEDGVAKFLTKSGKAKVTSQPVNEQEQIDWDPIWYIKSCPS</sequence>
<evidence type="ECO:0000313" key="4">
    <source>
        <dbReference type="Proteomes" id="UP000320209"/>
    </source>
</evidence>
<comment type="caution">
    <text evidence="3">The sequence shown here is derived from an EMBL/GenBank/DDBJ whole genome shotgun (WGS) entry which is preliminary data.</text>
</comment>
<dbReference type="OrthoDB" id="3541237at2"/>
<protein>
    <recommendedName>
        <fullName evidence="5">Peptidase inhibitor family I36</fullName>
    </recommendedName>
</protein>
<organism evidence="3 4">
    <name type="scientific">Nocardioides albertanoniae</name>
    <dbReference type="NCBI Taxonomy" id="1175486"/>
    <lineage>
        <taxon>Bacteria</taxon>
        <taxon>Bacillati</taxon>
        <taxon>Actinomycetota</taxon>
        <taxon>Actinomycetes</taxon>
        <taxon>Propionibacteriales</taxon>
        <taxon>Nocardioidaceae</taxon>
        <taxon>Nocardioides</taxon>
    </lineage>
</organism>
<evidence type="ECO:0000256" key="1">
    <source>
        <dbReference type="SAM" id="MobiDB-lite"/>
    </source>
</evidence>
<feature type="region of interest" description="Disordered" evidence="1">
    <location>
        <begin position="27"/>
        <end position="53"/>
    </location>
</feature>
<dbReference type="EMBL" id="VFOV01000001">
    <property type="protein sequence ID" value="TQL67170.1"/>
    <property type="molecule type" value="Genomic_DNA"/>
</dbReference>
<feature type="signal peptide" evidence="2">
    <location>
        <begin position="1"/>
        <end position="24"/>
    </location>
</feature>